<dbReference type="AlphaFoldDB" id="A0AA35Z741"/>
<feature type="region of interest" description="Disordered" evidence="1">
    <location>
        <begin position="216"/>
        <end position="237"/>
    </location>
</feature>
<feature type="compositionally biased region" description="Low complexity" evidence="1">
    <location>
        <begin position="8"/>
        <end position="20"/>
    </location>
</feature>
<proteinExistence type="predicted"/>
<dbReference type="Proteomes" id="UP001177003">
    <property type="component" value="Chromosome 5"/>
</dbReference>
<accession>A0AA35Z741</accession>
<organism evidence="2 3">
    <name type="scientific">Lactuca saligna</name>
    <name type="common">Willowleaf lettuce</name>
    <dbReference type="NCBI Taxonomy" id="75948"/>
    <lineage>
        <taxon>Eukaryota</taxon>
        <taxon>Viridiplantae</taxon>
        <taxon>Streptophyta</taxon>
        <taxon>Embryophyta</taxon>
        <taxon>Tracheophyta</taxon>
        <taxon>Spermatophyta</taxon>
        <taxon>Magnoliopsida</taxon>
        <taxon>eudicotyledons</taxon>
        <taxon>Gunneridae</taxon>
        <taxon>Pentapetalae</taxon>
        <taxon>asterids</taxon>
        <taxon>campanulids</taxon>
        <taxon>Asterales</taxon>
        <taxon>Asteraceae</taxon>
        <taxon>Cichorioideae</taxon>
        <taxon>Cichorieae</taxon>
        <taxon>Lactucinae</taxon>
        <taxon>Lactuca</taxon>
    </lineage>
</organism>
<reference evidence="2" key="1">
    <citation type="submission" date="2023-04" db="EMBL/GenBank/DDBJ databases">
        <authorList>
            <person name="Vijverberg K."/>
            <person name="Xiong W."/>
            <person name="Schranz E."/>
        </authorList>
    </citation>
    <scope>NUCLEOTIDE SEQUENCE</scope>
</reference>
<protein>
    <submittedName>
        <fullName evidence="2">Uncharacterized protein</fullName>
    </submittedName>
</protein>
<evidence type="ECO:0000313" key="2">
    <source>
        <dbReference type="EMBL" id="CAI9286522.1"/>
    </source>
</evidence>
<evidence type="ECO:0000256" key="1">
    <source>
        <dbReference type="SAM" id="MobiDB-lite"/>
    </source>
</evidence>
<feature type="compositionally biased region" description="Polar residues" evidence="1">
    <location>
        <begin position="274"/>
        <end position="287"/>
    </location>
</feature>
<name>A0AA35Z741_LACSI</name>
<keyword evidence="3" id="KW-1185">Reference proteome</keyword>
<sequence length="437" mass="48265">MEFDLELSVNEESSSSSSVSTTIEFKTRRQGRRSRNSDRFSWIPSKSSSASTKSRNPTSRQPCSPRRIRWSGKAAAAATEETPLFTFFCGPTDPRRRRICTEAAGKNGRKLSVSQPTTPTAAAAAAAATASKWVVEIGIEGAQVAEAVARLWKFRAVTLYAPLAGKTDTARCAQRKDQGTAVFVSRLTPPSNSTTSKTALVTTAQAKPSIGLLKKPRLPLMNSRSFRHGSPLPLRRRQPQIQTSIADFEQNPDQQNSNHHQLSHFEQHPDDSIVDNQMGNNTSSDPILQNHHHHHQQNEQGGGDAVSAGFVFSSQPSPSTPFLQPLFGQTTNNQLFNNNSQRGPLQSSNAPSFRAWIDPPPPFTGVDFPGFVFQHEFKVKRRNTTASPISRPLHPPILAIDSPSSSIILSNRKNYVNRCTSKQREEGRKLQWLLHSE</sequence>
<dbReference type="EMBL" id="OX465081">
    <property type="protein sequence ID" value="CAI9286522.1"/>
    <property type="molecule type" value="Genomic_DNA"/>
</dbReference>
<gene>
    <name evidence="2" type="ORF">LSALG_LOCUS25936</name>
</gene>
<evidence type="ECO:0000313" key="3">
    <source>
        <dbReference type="Proteomes" id="UP001177003"/>
    </source>
</evidence>
<feature type="compositionally biased region" description="Low complexity" evidence="1">
    <location>
        <begin position="39"/>
        <end position="59"/>
    </location>
</feature>
<feature type="region of interest" description="Disordered" evidence="1">
    <location>
        <begin position="270"/>
        <end position="305"/>
    </location>
</feature>
<feature type="region of interest" description="Disordered" evidence="1">
    <location>
        <begin position="1"/>
        <end position="66"/>
    </location>
</feature>